<feature type="region of interest" description="Disordered" evidence="8">
    <location>
        <begin position="1"/>
        <end position="26"/>
    </location>
</feature>
<evidence type="ECO:0000313" key="11">
    <source>
        <dbReference type="Proteomes" id="UP001229421"/>
    </source>
</evidence>
<keyword evidence="2" id="KW-0936">Ethylene signaling pathway</keyword>
<dbReference type="EMBL" id="JAUHHV010000007">
    <property type="protein sequence ID" value="KAK1419297.1"/>
    <property type="molecule type" value="Genomic_DNA"/>
</dbReference>
<dbReference type="GO" id="GO:0009873">
    <property type="term" value="P:ethylene-activated signaling pathway"/>
    <property type="evidence" value="ECO:0007669"/>
    <property type="project" value="UniProtKB-KW"/>
</dbReference>
<accession>A0AAD8NS78</accession>
<feature type="compositionally biased region" description="Low complexity" evidence="8">
    <location>
        <begin position="1"/>
        <end position="24"/>
    </location>
</feature>
<dbReference type="GO" id="GO:0003677">
    <property type="term" value="F:DNA binding"/>
    <property type="evidence" value="ECO:0007669"/>
    <property type="project" value="UniProtKB-KW"/>
</dbReference>
<keyword evidence="11" id="KW-1185">Reference proteome</keyword>
<evidence type="ECO:0000256" key="1">
    <source>
        <dbReference type="ARBA" id="ARBA00004123"/>
    </source>
</evidence>
<dbReference type="PRINTS" id="PR00367">
    <property type="entry name" value="ETHRSPELEMNT"/>
</dbReference>
<feature type="domain" description="AP2/ERF" evidence="9">
    <location>
        <begin position="26"/>
        <end position="83"/>
    </location>
</feature>
<evidence type="ECO:0000313" key="10">
    <source>
        <dbReference type="EMBL" id="KAK1419297.1"/>
    </source>
</evidence>
<dbReference type="PANTHER" id="PTHR31677:SF118">
    <property type="entry name" value="OS04G0399800 PROTEIN"/>
    <property type="match status" value="1"/>
</dbReference>
<evidence type="ECO:0000256" key="4">
    <source>
        <dbReference type="ARBA" id="ARBA00023015"/>
    </source>
</evidence>
<dbReference type="Pfam" id="PF00847">
    <property type="entry name" value="AP2"/>
    <property type="match status" value="1"/>
</dbReference>
<dbReference type="InterPro" id="IPR016177">
    <property type="entry name" value="DNA-bd_dom_sf"/>
</dbReference>
<feature type="region of interest" description="Disordered" evidence="8">
    <location>
        <begin position="93"/>
        <end position="120"/>
    </location>
</feature>
<dbReference type="Proteomes" id="UP001229421">
    <property type="component" value="Unassembled WGS sequence"/>
</dbReference>
<dbReference type="AlphaFoldDB" id="A0AAD8NS78"/>
<dbReference type="Gene3D" id="3.30.730.10">
    <property type="entry name" value="AP2/ERF domain"/>
    <property type="match status" value="1"/>
</dbReference>
<keyword evidence="3" id="KW-0611">Plant defense</keyword>
<dbReference type="GO" id="GO:0003700">
    <property type="term" value="F:DNA-binding transcription factor activity"/>
    <property type="evidence" value="ECO:0007669"/>
    <property type="project" value="InterPro"/>
</dbReference>
<dbReference type="InterPro" id="IPR036955">
    <property type="entry name" value="AP2/ERF_dom_sf"/>
</dbReference>
<proteinExistence type="predicted"/>
<evidence type="ECO:0000259" key="9">
    <source>
        <dbReference type="PROSITE" id="PS51032"/>
    </source>
</evidence>
<evidence type="ECO:0000256" key="2">
    <source>
        <dbReference type="ARBA" id="ARBA00022745"/>
    </source>
</evidence>
<evidence type="ECO:0000256" key="6">
    <source>
        <dbReference type="ARBA" id="ARBA00023163"/>
    </source>
</evidence>
<dbReference type="FunFam" id="3.30.730.10:FF:000001">
    <property type="entry name" value="Ethylene-responsive transcription factor 2"/>
    <property type="match status" value="1"/>
</dbReference>
<keyword evidence="5" id="KW-0238">DNA-binding</keyword>
<dbReference type="GO" id="GO:0006952">
    <property type="term" value="P:defense response"/>
    <property type="evidence" value="ECO:0007669"/>
    <property type="project" value="UniProtKB-KW"/>
</dbReference>
<dbReference type="SMART" id="SM00380">
    <property type="entry name" value="AP2"/>
    <property type="match status" value="1"/>
</dbReference>
<keyword evidence="4" id="KW-0805">Transcription regulation</keyword>
<dbReference type="CDD" id="cd00018">
    <property type="entry name" value="AP2"/>
    <property type="match status" value="1"/>
</dbReference>
<dbReference type="GO" id="GO:0005634">
    <property type="term" value="C:nucleus"/>
    <property type="evidence" value="ECO:0007669"/>
    <property type="project" value="UniProtKB-SubCell"/>
</dbReference>
<reference evidence="10" key="1">
    <citation type="journal article" date="2023" name="bioRxiv">
        <title>Improved chromosome-level genome assembly for marigold (Tagetes erecta).</title>
        <authorList>
            <person name="Jiang F."/>
            <person name="Yuan L."/>
            <person name="Wang S."/>
            <person name="Wang H."/>
            <person name="Xu D."/>
            <person name="Wang A."/>
            <person name="Fan W."/>
        </authorList>
    </citation>
    <scope>NUCLEOTIDE SEQUENCE</scope>
    <source>
        <strain evidence="10">WSJ</strain>
        <tissue evidence="10">Leaf</tissue>
    </source>
</reference>
<name>A0AAD8NS78_TARER</name>
<comment type="caution">
    <text evidence="10">The sequence shown here is derived from an EMBL/GenBank/DDBJ whole genome shotgun (WGS) entry which is preliminary data.</text>
</comment>
<evidence type="ECO:0000256" key="8">
    <source>
        <dbReference type="SAM" id="MobiDB-lite"/>
    </source>
</evidence>
<sequence length="292" mass="31811">MNILSSQSKKQGSQSSVSMTTSTQAKFLGVRRRPWGRYAAEIRDPSTKQRHWLGTFDTAEEAALAYDRAARSMRGSRARTNFVYSDMPAGSSVTTIISPEDPSSALTSPPPPRPDNKLQDNGHLFILDHNAPYIPFGANHQYPPMYHECHPQSGYGTMDTGAISAIEYQSGLHQLQVADESYITGTHLYSTSNGFESARDDSLVQGISSYPCVDDSINVGGNFSGREEDNISQGQEGLLFGNGSSGMSMPFSSYVGFDGYDYVHSPLFSQMPPVSDPSADCFSLSSTSSFFQ</sequence>
<gene>
    <name evidence="10" type="ORF">QVD17_28462</name>
</gene>
<keyword evidence="7" id="KW-0539">Nucleus</keyword>
<protein>
    <recommendedName>
        <fullName evidence="9">AP2/ERF domain-containing protein</fullName>
    </recommendedName>
</protein>
<dbReference type="SUPFAM" id="SSF54171">
    <property type="entry name" value="DNA-binding domain"/>
    <property type="match status" value="1"/>
</dbReference>
<comment type="subcellular location">
    <subcellularLocation>
        <location evidence="1">Nucleus</location>
    </subcellularLocation>
</comment>
<dbReference type="PROSITE" id="PS51032">
    <property type="entry name" value="AP2_ERF"/>
    <property type="match status" value="1"/>
</dbReference>
<evidence type="ECO:0000256" key="7">
    <source>
        <dbReference type="ARBA" id="ARBA00023242"/>
    </source>
</evidence>
<organism evidence="10 11">
    <name type="scientific">Tagetes erecta</name>
    <name type="common">African marigold</name>
    <dbReference type="NCBI Taxonomy" id="13708"/>
    <lineage>
        <taxon>Eukaryota</taxon>
        <taxon>Viridiplantae</taxon>
        <taxon>Streptophyta</taxon>
        <taxon>Embryophyta</taxon>
        <taxon>Tracheophyta</taxon>
        <taxon>Spermatophyta</taxon>
        <taxon>Magnoliopsida</taxon>
        <taxon>eudicotyledons</taxon>
        <taxon>Gunneridae</taxon>
        <taxon>Pentapetalae</taxon>
        <taxon>asterids</taxon>
        <taxon>campanulids</taxon>
        <taxon>Asterales</taxon>
        <taxon>Asteraceae</taxon>
        <taxon>Asteroideae</taxon>
        <taxon>Heliantheae alliance</taxon>
        <taxon>Tageteae</taxon>
        <taxon>Tagetes</taxon>
    </lineage>
</organism>
<dbReference type="InterPro" id="IPR001471">
    <property type="entry name" value="AP2/ERF_dom"/>
</dbReference>
<dbReference type="PANTHER" id="PTHR31677">
    <property type="entry name" value="AP2 DOMAIN CLASS TRANSCRIPTION FACTOR"/>
    <property type="match status" value="1"/>
</dbReference>
<evidence type="ECO:0000256" key="5">
    <source>
        <dbReference type="ARBA" id="ARBA00023125"/>
    </source>
</evidence>
<keyword evidence="6" id="KW-0804">Transcription</keyword>
<evidence type="ECO:0000256" key="3">
    <source>
        <dbReference type="ARBA" id="ARBA00022821"/>
    </source>
</evidence>